<reference evidence="1" key="1">
    <citation type="submission" date="2021-01" db="EMBL/GenBank/DDBJ databases">
        <authorList>
            <person name="Rakov C."/>
            <person name="Alkalay-Oren S."/>
            <person name="Coppenhagen-Glazer S."/>
            <person name="Hazan R."/>
        </authorList>
    </citation>
    <scope>NUCLEOTIDE SEQUENCE</scope>
</reference>
<evidence type="ECO:0000313" key="2">
    <source>
        <dbReference type="Proteomes" id="UP000622430"/>
    </source>
</evidence>
<keyword evidence="2" id="KW-1185">Reference proteome</keyword>
<evidence type="ECO:0000313" key="1">
    <source>
        <dbReference type="EMBL" id="QRE00439.1"/>
    </source>
</evidence>
<protein>
    <submittedName>
        <fullName evidence="1">Uncharacterized protein</fullName>
    </submittedName>
</protein>
<proteinExistence type="predicted"/>
<dbReference type="EMBL" id="MW460246">
    <property type="protein sequence ID" value="QRE00439.1"/>
    <property type="molecule type" value="Genomic_DNA"/>
</dbReference>
<dbReference type="Proteomes" id="UP000622430">
    <property type="component" value="Segment"/>
</dbReference>
<organism evidence="1 2">
    <name type="scientific">Burkholderia phage BCSR52</name>
    <dbReference type="NCBI Taxonomy" id="2805748"/>
    <lineage>
        <taxon>Viruses</taxon>
        <taxon>Duplodnaviria</taxon>
        <taxon>Heunggongvirae</taxon>
        <taxon>Uroviricota</taxon>
        <taxon>Caudoviricetes</taxon>
        <taxon>Lindbergviridae</taxon>
        <taxon>Irusalimvirus</taxon>
        <taxon>Irusalimvirus BCSR52</taxon>
    </lineage>
</organism>
<accession>A0A889IQK5</accession>
<sequence>MSCYRRSFESSKKSRFASANDSASSRGIPFARESIYAVWHATGAYQCAKPTDRDWKSVGRVISAAFALWDFVGSDEIHQWSDGLKHGELVAAIADRITTYKLSTVNEVLTITEKVKPPKTMHKSDKAAPPGATVVSTEHMRVVVPPTVTADELMTVINTLMEYAGTLVQTGSVTERKAA</sequence>
<name>A0A889IQK5_9CAUD</name>